<evidence type="ECO:0000256" key="1">
    <source>
        <dbReference type="ARBA" id="ARBA00002254"/>
    </source>
</evidence>
<keyword evidence="13" id="KW-1185">Reference proteome</keyword>
<dbReference type="Proteomes" id="UP000256379">
    <property type="component" value="Unassembled WGS sequence"/>
</dbReference>
<comment type="subcellular location">
    <subcellularLocation>
        <location evidence="2">Cell membrane</location>
        <topology evidence="2">Single-pass membrane protein</topology>
    </subcellularLocation>
</comment>
<keyword evidence="5 10" id="KW-0145">Chemotaxis</keyword>
<dbReference type="GO" id="GO:0006935">
    <property type="term" value="P:chemotaxis"/>
    <property type="evidence" value="ECO:0007669"/>
    <property type="project" value="UniProtKB-KW"/>
</dbReference>
<evidence type="ECO:0000256" key="4">
    <source>
        <dbReference type="ARBA" id="ARBA00022475"/>
    </source>
</evidence>
<dbReference type="Pfam" id="PF03748">
    <property type="entry name" value="FliL"/>
    <property type="match status" value="1"/>
</dbReference>
<evidence type="ECO:0000256" key="11">
    <source>
        <dbReference type="SAM" id="SignalP"/>
    </source>
</evidence>
<evidence type="ECO:0000256" key="9">
    <source>
        <dbReference type="ARBA" id="ARBA00023136"/>
    </source>
</evidence>
<reference evidence="12 13" key="1">
    <citation type="submission" date="2018-04" db="EMBL/GenBank/DDBJ databases">
        <title>Novel Campyloabacter and Helicobacter Species and Strains.</title>
        <authorList>
            <person name="Mannion A.J."/>
            <person name="Shen Z."/>
            <person name="Fox J.G."/>
        </authorList>
    </citation>
    <scope>NUCLEOTIDE SEQUENCE [LARGE SCALE GENOMIC DNA]</scope>
    <source>
        <strain evidence="12 13">MIT 17-337</strain>
    </source>
</reference>
<keyword evidence="4 10" id="KW-1003">Cell membrane</keyword>
<evidence type="ECO:0000256" key="5">
    <source>
        <dbReference type="ARBA" id="ARBA00022500"/>
    </source>
</evidence>
<feature type="signal peptide" evidence="11">
    <location>
        <begin position="1"/>
        <end position="21"/>
    </location>
</feature>
<comment type="function">
    <text evidence="1 10">Controls the rotational direction of flagella during chemotaxis.</text>
</comment>
<evidence type="ECO:0000256" key="10">
    <source>
        <dbReference type="RuleBase" id="RU364125"/>
    </source>
</evidence>
<keyword evidence="7 10" id="KW-0283">Flagellar rotation</keyword>
<dbReference type="GO" id="GO:0009425">
    <property type="term" value="C:bacterial-type flagellum basal body"/>
    <property type="evidence" value="ECO:0007669"/>
    <property type="project" value="InterPro"/>
</dbReference>
<gene>
    <name evidence="12" type="ORF">CQA53_08435</name>
</gene>
<keyword evidence="11" id="KW-0732">Signal</keyword>
<dbReference type="GO" id="GO:0005886">
    <property type="term" value="C:plasma membrane"/>
    <property type="evidence" value="ECO:0007669"/>
    <property type="project" value="UniProtKB-SubCell"/>
</dbReference>
<dbReference type="AlphaFoldDB" id="A0A3D8IFV3"/>
<keyword evidence="6" id="KW-0812">Transmembrane</keyword>
<proteinExistence type="inferred from homology"/>
<comment type="similarity">
    <text evidence="3 10">Belongs to the FliL family.</text>
</comment>
<dbReference type="InterPro" id="IPR005503">
    <property type="entry name" value="FliL"/>
</dbReference>
<name>A0A3D8IFV3_9HELI</name>
<sequence length="145" mass="16686">MKYHRFYTVLLFICCSFMGYAQEYPKNKITNKTNNLLDTTTFEFTTKDFDVPLQSDSKDTQMRLKFTPILVYGNKTMREKITKNAAELHVVIAHTTNSFQAKELETSGGKVKLAQSLVRSINAFLQTDIISAITFSKFMLYSKKL</sequence>
<evidence type="ECO:0000313" key="13">
    <source>
        <dbReference type="Proteomes" id="UP000256379"/>
    </source>
</evidence>
<organism evidence="12 13">
    <name type="scientific">Helicobacter didelphidarum</name>
    <dbReference type="NCBI Taxonomy" id="2040648"/>
    <lineage>
        <taxon>Bacteria</taxon>
        <taxon>Pseudomonadati</taxon>
        <taxon>Campylobacterota</taxon>
        <taxon>Epsilonproteobacteria</taxon>
        <taxon>Campylobacterales</taxon>
        <taxon>Helicobacteraceae</taxon>
        <taxon>Helicobacter</taxon>
    </lineage>
</organism>
<evidence type="ECO:0000313" key="12">
    <source>
        <dbReference type="EMBL" id="RDU63584.1"/>
    </source>
</evidence>
<keyword evidence="8" id="KW-1133">Transmembrane helix</keyword>
<dbReference type="RefSeq" id="WP_115543568.1">
    <property type="nucleotide sequence ID" value="NZ_NXLQ01000023.1"/>
</dbReference>
<comment type="caution">
    <text evidence="12">The sequence shown here is derived from an EMBL/GenBank/DDBJ whole genome shotgun (WGS) entry which is preliminary data.</text>
</comment>
<keyword evidence="9 10" id="KW-0472">Membrane</keyword>
<dbReference type="EMBL" id="NXLQ01000023">
    <property type="protein sequence ID" value="RDU63584.1"/>
    <property type="molecule type" value="Genomic_DNA"/>
</dbReference>
<evidence type="ECO:0000256" key="7">
    <source>
        <dbReference type="ARBA" id="ARBA00022779"/>
    </source>
</evidence>
<evidence type="ECO:0000256" key="6">
    <source>
        <dbReference type="ARBA" id="ARBA00022692"/>
    </source>
</evidence>
<protein>
    <recommendedName>
        <fullName evidence="10">Flagellar protein FliL</fullName>
    </recommendedName>
</protein>
<evidence type="ECO:0000256" key="8">
    <source>
        <dbReference type="ARBA" id="ARBA00022989"/>
    </source>
</evidence>
<accession>A0A3D8IFV3</accession>
<evidence type="ECO:0000256" key="3">
    <source>
        <dbReference type="ARBA" id="ARBA00008281"/>
    </source>
</evidence>
<dbReference type="GO" id="GO:0071973">
    <property type="term" value="P:bacterial-type flagellum-dependent cell motility"/>
    <property type="evidence" value="ECO:0007669"/>
    <property type="project" value="InterPro"/>
</dbReference>
<evidence type="ECO:0000256" key="2">
    <source>
        <dbReference type="ARBA" id="ARBA00004162"/>
    </source>
</evidence>
<feature type="chain" id="PRO_5017647564" description="Flagellar protein FliL" evidence="11">
    <location>
        <begin position="22"/>
        <end position="145"/>
    </location>
</feature>